<comment type="caution">
    <text evidence="4">The sequence shown here is derived from an EMBL/GenBank/DDBJ whole genome shotgun (WGS) entry which is preliminary data.</text>
</comment>
<feature type="modified residue" description="4-aspartylphosphate" evidence="2">
    <location>
        <position position="56"/>
    </location>
</feature>
<dbReference type="EMBL" id="RRCN01000001">
    <property type="protein sequence ID" value="RRJ64937.1"/>
    <property type="molecule type" value="Genomic_DNA"/>
</dbReference>
<keyword evidence="1 2" id="KW-0597">Phosphoprotein</keyword>
<dbReference type="GO" id="GO:0000160">
    <property type="term" value="P:phosphorelay signal transduction system"/>
    <property type="evidence" value="ECO:0007669"/>
    <property type="project" value="InterPro"/>
</dbReference>
<reference evidence="4 5" key="1">
    <citation type="submission" date="2018-11" db="EMBL/GenBank/DDBJ databases">
        <title>Genome sequencing of Paenibacillus sp. KCOM 3021 (= ChDC PVNT-B20).</title>
        <authorList>
            <person name="Kook J.-K."/>
            <person name="Park S.-N."/>
            <person name="Lim Y.K."/>
        </authorList>
    </citation>
    <scope>NUCLEOTIDE SEQUENCE [LARGE SCALE GENOMIC DNA]</scope>
    <source>
        <strain evidence="4 5">KCOM 3021</strain>
    </source>
</reference>
<dbReference type="AlphaFoldDB" id="A0A3P3U3L0"/>
<feature type="domain" description="Response regulatory" evidence="3">
    <location>
        <begin position="5"/>
        <end position="123"/>
    </location>
</feature>
<dbReference type="Proteomes" id="UP000267017">
    <property type="component" value="Unassembled WGS sequence"/>
</dbReference>
<evidence type="ECO:0000259" key="3">
    <source>
        <dbReference type="PROSITE" id="PS50110"/>
    </source>
</evidence>
<dbReference type="PANTHER" id="PTHR44591:SF3">
    <property type="entry name" value="RESPONSE REGULATORY DOMAIN-CONTAINING PROTEIN"/>
    <property type="match status" value="1"/>
</dbReference>
<dbReference type="InterPro" id="IPR050595">
    <property type="entry name" value="Bact_response_regulator"/>
</dbReference>
<dbReference type="RefSeq" id="WP_128632737.1">
    <property type="nucleotide sequence ID" value="NZ_RRCN01000001.1"/>
</dbReference>
<protein>
    <submittedName>
        <fullName evidence="4">DNA-binding response regulator</fullName>
    </submittedName>
</protein>
<dbReference type="OrthoDB" id="9759232at2"/>
<evidence type="ECO:0000256" key="2">
    <source>
        <dbReference type="PROSITE-ProRule" id="PRU00169"/>
    </source>
</evidence>
<dbReference type="PROSITE" id="PS50110">
    <property type="entry name" value="RESPONSE_REGULATORY"/>
    <property type="match status" value="1"/>
</dbReference>
<proteinExistence type="predicted"/>
<dbReference type="Pfam" id="PF00072">
    <property type="entry name" value="Response_reg"/>
    <property type="match status" value="1"/>
</dbReference>
<dbReference type="PANTHER" id="PTHR44591">
    <property type="entry name" value="STRESS RESPONSE REGULATOR PROTEIN 1"/>
    <property type="match status" value="1"/>
</dbReference>
<name>A0A3P3U3L0_9BACL</name>
<dbReference type="SUPFAM" id="SSF52172">
    <property type="entry name" value="CheY-like"/>
    <property type="match status" value="1"/>
</dbReference>
<dbReference type="InterPro" id="IPR011006">
    <property type="entry name" value="CheY-like_superfamily"/>
</dbReference>
<dbReference type="Gene3D" id="3.40.50.2300">
    <property type="match status" value="1"/>
</dbReference>
<sequence length="126" mass="14799">MMTMNILIIDVEAVMRKGIKRIVANTFSEHNVFEAASTEEALIMMEWDHMDIVFIDITLPRMDGLTFIENYAYRFPDTKWVAMTAKDNYRLSHLRKAMRLRVTDCLLKPFGKSELREILDTLIRPD</sequence>
<keyword evidence="4" id="KW-0238">DNA-binding</keyword>
<gene>
    <name evidence="4" type="ORF">EHV15_19945</name>
</gene>
<dbReference type="SMART" id="SM00448">
    <property type="entry name" value="REC"/>
    <property type="match status" value="1"/>
</dbReference>
<keyword evidence="5" id="KW-1185">Reference proteome</keyword>
<accession>A0A3P3U3L0</accession>
<organism evidence="4 5">
    <name type="scientific">Paenibacillus oralis</name>
    <dbReference type="NCBI Taxonomy" id="2490856"/>
    <lineage>
        <taxon>Bacteria</taxon>
        <taxon>Bacillati</taxon>
        <taxon>Bacillota</taxon>
        <taxon>Bacilli</taxon>
        <taxon>Bacillales</taxon>
        <taxon>Paenibacillaceae</taxon>
        <taxon>Paenibacillus</taxon>
    </lineage>
</organism>
<evidence type="ECO:0000313" key="5">
    <source>
        <dbReference type="Proteomes" id="UP000267017"/>
    </source>
</evidence>
<dbReference type="GO" id="GO:0003677">
    <property type="term" value="F:DNA binding"/>
    <property type="evidence" value="ECO:0007669"/>
    <property type="project" value="UniProtKB-KW"/>
</dbReference>
<evidence type="ECO:0000313" key="4">
    <source>
        <dbReference type="EMBL" id="RRJ64937.1"/>
    </source>
</evidence>
<evidence type="ECO:0000256" key="1">
    <source>
        <dbReference type="ARBA" id="ARBA00022553"/>
    </source>
</evidence>
<dbReference type="InterPro" id="IPR001789">
    <property type="entry name" value="Sig_transdc_resp-reg_receiver"/>
</dbReference>